<proteinExistence type="predicted"/>
<comment type="caution">
    <text evidence="1">The sequence shown here is derived from an EMBL/GenBank/DDBJ whole genome shotgun (WGS) entry which is preliminary data.</text>
</comment>
<dbReference type="Proteomes" id="UP000018958">
    <property type="component" value="Unassembled WGS sequence"/>
</dbReference>
<evidence type="ECO:0000313" key="2">
    <source>
        <dbReference type="Proteomes" id="UP000018958"/>
    </source>
</evidence>
<reference evidence="1 2" key="1">
    <citation type="submission" date="2013-11" db="EMBL/GenBank/DDBJ databases">
        <title>The Genome Sequence of Phytophthora parasitica CJ01A1.</title>
        <authorList>
            <consortium name="The Broad Institute Genomics Platform"/>
            <person name="Russ C."/>
            <person name="Tyler B."/>
            <person name="Panabieres F."/>
            <person name="Shan W."/>
            <person name="Tripathy S."/>
            <person name="Grunwald N."/>
            <person name="Machado M."/>
            <person name="Johnson C.S."/>
            <person name="Walker B."/>
            <person name="Young S.K."/>
            <person name="Zeng Q."/>
            <person name="Gargeya S."/>
            <person name="Fitzgerald M."/>
            <person name="Haas B."/>
            <person name="Abouelleil A."/>
            <person name="Allen A.W."/>
            <person name="Alvarado L."/>
            <person name="Arachchi H.M."/>
            <person name="Berlin A.M."/>
            <person name="Chapman S.B."/>
            <person name="Gainer-Dewar J."/>
            <person name="Goldberg J."/>
            <person name="Griggs A."/>
            <person name="Gujja S."/>
            <person name="Hansen M."/>
            <person name="Howarth C."/>
            <person name="Imamovic A."/>
            <person name="Ireland A."/>
            <person name="Larimer J."/>
            <person name="McCowan C."/>
            <person name="Murphy C."/>
            <person name="Pearson M."/>
            <person name="Poon T.W."/>
            <person name="Priest M."/>
            <person name="Roberts A."/>
            <person name="Saif S."/>
            <person name="Shea T."/>
            <person name="Sisk P."/>
            <person name="Sykes S."/>
            <person name="Wortman J."/>
            <person name="Nusbaum C."/>
            <person name="Birren B."/>
        </authorList>
    </citation>
    <scope>NUCLEOTIDE SEQUENCE [LARGE SCALE GENOMIC DNA]</scope>
    <source>
        <strain evidence="1 2">CJ01A1</strain>
    </source>
</reference>
<gene>
    <name evidence="1" type="ORF">F441_01852</name>
</gene>
<evidence type="ECO:0000313" key="1">
    <source>
        <dbReference type="EMBL" id="ETP25247.1"/>
    </source>
</evidence>
<accession>W2XRY6</accession>
<dbReference type="AlphaFoldDB" id="W2XRY6"/>
<protein>
    <submittedName>
        <fullName evidence="1">Uncharacterized protein</fullName>
    </submittedName>
</protein>
<organism evidence="1 2">
    <name type="scientific">Phytophthora nicotianae CJ01A1</name>
    <dbReference type="NCBI Taxonomy" id="1317063"/>
    <lineage>
        <taxon>Eukaryota</taxon>
        <taxon>Sar</taxon>
        <taxon>Stramenopiles</taxon>
        <taxon>Oomycota</taxon>
        <taxon>Peronosporomycetes</taxon>
        <taxon>Peronosporales</taxon>
        <taxon>Peronosporaceae</taxon>
        <taxon>Phytophthora</taxon>
    </lineage>
</organism>
<dbReference type="EMBL" id="ANIX01000365">
    <property type="protein sequence ID" value="ETP25247.1"/>
    <property type="molecule type" value="Genomic_DNA"/>
</dbReference>
<feature type="non-terminal residue" evidence="1">
    <location>
        <position position="1"/>
    </location>
</feature>
<sequence length="35" mass="3886">GNHTGNNNGTVKLGYDHLPRNIKHFIEASTVPVER</sequence>
<name>W2XRY6_PHYNI</name>